<reference evidence="3" key="1">
    <citation type="journal article" date="2014" name="Science">
        <title>Ancient hybridizations among the ancestral genomes of bread wheat.</title>
        <authorList>
            <consortium name="International Wheat Genome Sequencing Consortium,"/>
            <person name="Marcussen T."/>
            <person name="Sandve S.R."/>
            <person name="Heier L."/>
            <person name="Spannagl M."/>
            <person name="Pfeifer M."/>
            <person name="Jakobsen K.S."/>
            <person name="Wulff B.B."/>
            <person name="Steuernagel B."/>
            <person name="Mayer K.F."/>
            <person name="Olsen O.A."/>
        </authorList>
    </citation>
    <scope>NUCLEOTIDE SEQUENCE [LARGE SCALE GENOMIC DNA]</scope>
    <source>
        <strain evidence="3">cv. AL8/78</strain>
    </source>
</reference>
<dbReference type="EnsemblPlants" id="AET1Gv20799300.2">
    <property type="protein sequence ID" value="AET1Gv20799300.2"/>
    <property type="gene ID" value="AET1Gv20799300"/>
</dbReference>
<dbReference type="PANTHER" id="PTHR32141">
    <property type="match status" value="1"/>
</dbReference>
<organism evidence="2 3">
    <name type="scientific">Aegilops tauschii subsp. strangulata</name>
    <name type="common">Goatgrass</name>
    <dbReference type="NCBI Taxonomy" id="200361"/>
    <lineage>
        <taxon>Eukaryota</taxon>
        <taxon>Viridiplantae</taxon>
        <taxon>Streptophyta</taxon>
        <taxon>Embryophyta</taxon>
        <taxon>Tracheophyta</taxon>
        <taxon>Spermatophyta</taxon>
        <taxon>Magnoliopsida</taxon>
        <taxon>Liliopsida</taxon>
        <taxon>Poales</taxon>
        <taxon>Poaceae</taxon>
        <taxon>BOP clade</taxon>
        <taxon>Pooideae</taxon>
        <taxon>Triticodae</taxon>
        <taxon>Triticeae</taxon>
        <taxon>Triticinae</taxon>
        <taxon>Aegilops</taxon>
    </lineage>
</organism>
<dbReference type="AlphaFoldDB" id="A0A452ZJ44"/>
<protein>
    <recommendedName>
        <fullName evidence="4">F-box domain-containing protein</fullName>
    </recommendedName>
</protein>
<dbReference type="STRING" id="200361.A0A452ZJ44"/>
<sequence length="249" mass="26872">KEKQAGEKGTPSPPFAGCSHRAQRQRWPEMEPTGRSTKRMRPAPPDIHQSTPGPAETTDPEATAPGRTQHPPPGAGRDGGEGSPDRISDLPDAVLGEIIFLLPTKEGARTQALASRWRHLWRAAPLNLDCRGIPGNLPGAILSAHGGPVHRLCLPSLLLQYRADVAGTWLRSPSLDKLQELEFYLELPITYRFSFLKVTAAATTTGVHLQVLVHSPRCHHQPVPSPGQYCGDASVSPPQEACARGGQNL</sequence>
<keyword evidence="3" id="KW-1185">Reference proteome</keyword>
<dbReference type="Gramene" id="AET1Gv20799300.2">
    <property type="protein sequence ID" value="AET1Gv20799300.2"/>
    <property type="gene ID" value="AET1Gv20799300"/>
</dbReference>
<evidence type="ECO:0000313" key="2">
    <source>
        <dbReference type="EnsemblPlants" id="AET1Gv20799300.2"/>
    </source>
</evidence>
<dbReference type="CDD" id="cd22160">
    <property type="entry name" value="F-box_AtFBL13-like"/>
    <property type="match status" value="1"/>
</dbReference>
<reference evidence="2" key="4">
    <citation type="submission" date="2019-03" db="UniProtKB">
        <authorList>
            <consortium name="EnsemblPlants"/>
        </authorList>
    </citation>
    <scope>IDENTIFICATION</scope>
</reference>
<proteinExistence type="predicted"/>
<reference evidence="2" key="5">
    <citation type="journal article" date="2021" name="G3 (Bethesda)">
        <title>Aegilops tauschii genome assembly Aet v5.0 features greater sequence contiguity and improved annotation.</title>
        <authorList>
            <person name="Wang L."/>
            <person name="Zhu T."/>
            <person name="Rodriguez J.C."/>
            <person name="Deal K.R."/>
            <person name="Dubcovsky J."/>
            <person name="McGuire P.E."/>
            <person name="Lux T."/>
            <person name="Spannagl M."/>
            <person name="Mayer K.F.X."/>
            <person name="Baldrich P."/>
            <person name="Meyers B.C."/>
            <person name="Huo N."/>
            <person name="Gu Y.Q."/>
            <person name="Zhou H."/>
            <person name="Devos K.M."/>
            <person name="Bennetzen J.L."/>
            <person name="Unver T."/>
            <person name="Budak H."/>
            <person name="Gulick P.J."/>
            <person name="Galiba G."/>
            <person name="Kalapos B."/>
            <person name="Nelson D.R."/>
            <person name="Li P."/>
            <person name="You F.M."/>
            <person name="Luo M.C."/>
            <person name="Dvorak J."/>
        </authorList>
    </citation>
    <scope>NUCLEOTIDE SEQUENCE [LARGE SCALE GENOMIC DNA]</scope>
    <source>
        <strain evidence="2">cv. AL8/78</strain>
    </source>
</reference>
<dbReference type="EnsemblPlants" id="AET1Gv20799300.1">
    <property type="protein sequence ID" value="AET1Gv20799300.1"/>
    <property type="gene ID" value="AET1Gv20799300"/>
</dbReference>
<evidence type="ECO:0008006" key="4">
    <source>
        <dbReference type="Google" id="ProtNLM"/>
    </source>
</evidence>
<reference evidence="2" key="3">
    <citation type="journal article" date="2017" name="Nature">
        <title>Genome sequence of the progenitor of the wheat D genome Aegilops tauschii.</title>
        <authorList>
            <person name="Luo M.C."/>
            <person name="Gu Y.Q."/>
            <person name="Puiu D."/>
            <person name="Wang H."/>
            <person name="Twardziok S.O."/>
            <person name="Deal K.R."/>
            <person name="Huo N."/>
            <person name="Zhu T."/>
            <person name="Wang L."/>
            <person name="Wang Y."/>
            <person name="McGuire P.E."/>
            <person name="Liu S."/>
            <person name="Long H."/>
            <person name="Ramasamy R.K."/>
            <person name="Rodriguez J.C."/>
            <person name="Van S.L."/>
            <person name="Yuan L."/>
            <person name="Wang Z."/>
            <person name="Xia Z."/>
            <person name="Xiao L."/>
            <person name="Anderson O.D."/>
            <person name="Ouyang S."/>
            <person name="Liang Y."/>
            <person name="Zimin A.V."/>
            <person name="Pertea G."/>
            <person name="Qi P."/>
            <person name="Bennetzen J.L."/>
            <person name="Dai X."/>
            <person name="Dawson M.W."/>
            <person name="Muller H.G."/>
            <person name="Kugler K."/>
            <person name="Rivarola-Duarte L."/>
            <person name="Spannagl M."/>
            <person name="Mayer K.F.X."/>
            <person name="Lu F.H."/>
            <person name="Bevan M.W."/>
            <person name="Leroy P."/>
            <person name="Li P."/>
            <person name="You F.M."/>
            <person name="Sun Q."/>
            <person name="Liu Z."/>
            <person name="Lyons E."/>
            <person name="Wicker T."/>
            <person name="Salzberg S.L."/>
            <person name="Devos K.M."/>
            <person name="Dvorak J."/>
        </authorList>
    </citation>
    <scope>NUCLEOTIDE SEQUENCE [LARGE SCALE GENOMIC DNA]</scope>
    <source>
        <strain evidence="2">cv. AL8/78</strain>
    </source>
</reference>
<accession>A0A452ZJ44</accession>
<dbReference type="InterPro" id="IPR055302">
    <property type="entry name" value="F-box_dom-containing"/>
</dbReference>
<name>A0A452ZJ44_AEGTS</name>
<dbReference type="InterPro" id="IPR053781">
    <property type="entry name" value="F-box_AtFBL13-like"/>
</dbReference>
<reference evidence="3" key="2">
    <citation type="journal article" date="2017" name="Nat. Plants">
        <title>The Aegilops tauschii genome reveals multiple impacts of transposons.</title>
        <authorList>
            <person name="Zhao G."/>
            <person name="Zou C."/>
            <person name="Li K."/>
            <person name="Wang K."/>
            <person name="Li T."/>
            <person name="Gao L."/>
            <person name="Zhang X."/>
            <person name="Wang H."/>
            <person name="Yang Z."/>
            <person name="Liu X."/>
            <person name="Jiang W."/>
            <person name="Mao L."/>
            <person name="Kong X."/>
            <person name="Jiao Y."/>
            <person name="Jia J."/>
        </authorList>
    </citation>
    <scope>NUCLEOTIDE SEQUENCE [LARGE SCALE GENOMIC DNA]</scope>
    <source>
        <strain evidence="3">cv. AL8/78</strain>
    </source>
</reference>
<dbReference type="Gramene" id="AET1Gv20799300.1">
    <property type="protein sequence ID" value="AET1Gv20799300.1"/>
    <property type="gene ID" value="AET1Gv20799300"/>
</dbReference>
<dbReference type="Proteomes" id="UP000015105">
    <property type="component" value="Chromosome 1D"/>
</dbReference>
<evidence type="ECO:0000256" key="1">
    <source>
        <dbReference type="SAM" id="MobiDB-lite"/>
    </source>
</evidence>
<dbReference type="InterPro" id="IPR036047">
    <property type="entry name" value="F-box-like_dom_sf"/>
</dbReference>
<feature type="region of interest" description="Disordered" evidence="1">
    <location>
        <begin position="1"/>
        <end position="88"/>
    </location>
</feature>
<evidence type="ECO:0000313" key="3">
    <source>
        <dbReference type="Proteomes" id="UP000015105"/>
    </source>
</evidence>
<feature type="compositionally biased region" description="Basic and acidic residues" evidence="1">
    <location>
        <begin position="78"/>
        <end position="88"/>
    </location>
</feature>
<dbReference type="PANTHER" id="PTHR32141:SF186">
    <property type="entry name" value="FBD DOMAIN-CONTAINING PROTEIN"/>
    <property type="match status" value="1"/>
</dbReference>
<dbReference type="SUPFAM" id="SSF81383">
    <property type="entry name" value="F-box domain"/>
    <property type="match status" value="1"/>
</dbReference>